<gene>
    <name evidence="1" type="ORF">DPEC_G00221100</name>
</gene>
<dbReference type="Proteomes" id="UP001157502">
    <property type="component" value="Chromosome 18"/>
</dbReference>
<protein>
    <submittedName>
        <fullName evidence="1">Uncharacterized protein</fullName>
    </submittedName>
</protein>
<accession>A0ACC2G3S0</accession>
<dbReference type="EMBL" id="CM055745">
    <property type="protein sequence ID" value="KAJ7998284.1"/>
    <property type="molecule type" value="Genomic_DNA"/>
</dbReference>
<name>A0ACC2G3S0_DALPE</name>
<keyword evidence="2" id="KW-1185">Reference proteome</keyword>
<sequence length="123" mass="13395">MCRPSIIVSRGGGQIAGARMRPFIMPATTQCRNKPGGCDYMRACDGKQTFNGFRQLSGLLCRRTVIGWSELRGLESRGGGSAAEPGETTTRRVPVMASKAQWVDHPPSRTMPAVCHVLDRFGE</sequence>
<evidence type="ECO:0000313" key="1">
    <source>
        <dbReference type="EMBL" id="KAJ7998284.1"/>
    </source>
</evidence>
<evidence type="ECO:0000313" key="2">
    <source>
        <dbReference type="Proteomes" id="UP001157502"/>
    </source>
</evidence>
<comment type="caution">
    <text evidence="1">The sequence shown here is derived from an EMBL/GenBank/DDBJ whole genome shotgun (WGS) entry which is preliminary data.</text>
</comment>
<proteinExistence type="predicted"/>
<organism evidence="1 2">
    <name type="scientific">Dallia pectoralis</name>
    <name type="common">Alaska blackfish</name>
    <dbReference type="NCBI Taxonomy" id="75939"/>
    <lineage>
        <taxon>Eukaryota</taxon>
        <taxon>Metazoa</taxon>
        <taxon>Chordata</taxon>
        <taxon>Craniata</taxon>
        <taxon>Vertebrata</taxon>
        <taxon>Euteleostomi</taxon>
        <taxon>Actinopterygii</taxon>
        <taxon>Neopterygii</taxon>
        <taxon>Teleostei</taxon>
        <taxon>Protacanthopterygii</taxon>
        <taxon>Esociformes</taxon>
        <taxon>Umbridae</taxon>
        <taxon>Dallia</taxon>
    </lineage>
</organism>
<reference evidence="1" key="1">
    <citation type="submission" date="2021-05" db="EMBL/GenBank/DDBJ databases">
        <authorList>
            <person name="Pan Q."/>
            <person name="Jouanno E."/>
            <person name="Zahm M."/>
            <person name="Klopp C."/>
            <person name="Cabau C."/>
            <person name="Louis A."/>
            <person name="Berthelot C."/>
            <person name="Parey E."/>
            <person name="Roest Crollius H."/>
            <person name="Montfort J."/>
            <person name="Robinson-Rechavi M."/>
            <person name="Bouchez O."/>
            <person name="Lampietro C."/>
            <person name="Lopez Roques C."/>
            <person name="Donnadieu C."/>
            <person name="Postlethwait J."/>
            <person name="Bobe J."/>
            <person name="Dillon D."/>
            <person name="Chandos A."/>
            <person name="von Hippel F."/>
            <person name="Guiguen Y."/>
        </authorList>
    </citation>
    <scope>NUCLEOTIDE SEQUENCE</scope>
    <source>
        <strain evidence="1">YG-Jan2019</strain>
    </source>
</reference>